<dbReference type="Proteomes" id="UP001732700">
    <property type="component" value="Chromosome 2A"/>
</dbReference>
<accession>A0ACD5U8D9</accession>
<reference evidence="1" key="2">
    <citation type="submission" date="2025-09" db="UniProtKB">
        <authorList>
            <consortium name="EnsemblPlants"/>
        </authorList>
    </citation>
    <scope>IDENTIFICATION</scope>
</reference>
<proteinExistence type="predicted"/>
<evidence type="ECO:0000313" key="1">
    <source>
        <dbReference type="EnsemblPlants" id="AVESA.00010b.r2.2AG0197850.1.CDS.1"/>
    </source>
</evidence>
<sequence>MSTCCFIKVSVHFSNKCIYNAVAGRKKLHVVHYGVNYEFQWPELLRWLAGREGGPPEVRLTGISSPIKPGLCPVKQADESKRRLGYCASQLGVPFTFRAIVAKLEAVRAEDLDIDPDELLVVNNLFHFRTVMDESIGFDTVNPRDLVLNTVREMKPSLFVHAAVNGSYSSALFKTRFRHALRNFTAQFDMMETTMPRERDNGKRLLLERQVFARCAMNIIACEGADRVERPQNFKEWQAHNGRAGLRQLPLDPHTVQMLKDQVKEQYHRHFMINEDGRWLLLGWKGTMLYALSTWGAQADDASACQPA</sequence>
<name>A0ACD5U8D9_AVESA</name>
<protein>
    <submittedName>
        <fullName evidence="1">Uncharacterized protein</fullName>
    </submittedName>
</protein>
<dbReference type="EnsemblPlants" id="AVESA.00010b.r2.2AG0197850.1">
    <property type="protein sequence ID" value="AVESA.00010b.r2.2AG0197850.1.CDS.1"/>
    <property type="gene ID" value="AVESA.00010b.r2.2AG0197850"/>
</dbReference>
<reference evidence="1" key="1">
    <citation type="submission" date="2021-05" db="EMBL/GenBank/DDBJ databases">
        <authorList>
            <person name="Scholz U."/>
            <person name="Mascher M."/>
            <person name="Fiebig A."/>
        </authorList>
    </citation>
    <scope>NUCLEOTIDE SEQUENCE [LARGE SCALE GENOMIC DNA]</scope>
</reference>
<keyword evidence="2" id="KW-1185">Reference proteome</keyword>
<organism evidence="1 2">
    <name type="scientific">Avena sativa</name>
    <name type="common">Oat</name>
    <dbReference type="NCBI Taxonomy" id="4498"/>
    <lineage>
        <taxon>Eukaryota</taxon>
        <taxon>Viridiplantae</taxon>
        <taxon>Streptophyta</taxon>
        <taxon>Embryophyta</taxon>
        <taxon>Tracheophyta</taxon>
        <taxon>Spermatophyta</taxon>
        <taxon>Magnoliopsida</taxon>
        <taxon>Liliopsida</taxon>
        <taxon>Poales</taxon>
        <taxon>Poaceae</taxon>
        <taxon>BOP clade</taxon>
        <taxon>Pooideae</taxon>
        <taxon>Poodae</taxon>
        <taxon>Poeae</taxon>
        <taxon>Poeae Chloroplast Group 1 (Aveneae type)</taxon>
        <taxon>Aveninae</taxon>
        <taxon>Avena</taxon>
    </lineage>
</organism>
<evidence type="ECO:0000313" key="2">
    <source>
        <dbReference type="Proteomes" id="UP001732700"/>
    </source>
</evidence>